<evidence type="ECO:0000256" key="5">
    <source>
        <dbReference type="ARBA" id="ARBA00022967"/>
    </source>
</evidence>
<dbReference type="EMBL" id="MH285593">
    <property type="protein sequence ID" value="QBM07776.1"/>
    <property type="molecule type" value="Genomic_DNA"/>
</dbReference>
<comment type="subcellular location">
    <subcellularLocation>
        <location evidence="1">Membrane</location>
        <topology evidence="1">Multi-pass membrane protein</topology>
    </subcellularLocation>
</comment>
<dbReference type="Gene3D" id="1.10.287.3510">
    <property type="match status" value="1"/>
</dbReference>
<comment type="similarity">
    <text evidence="2">Belongs to the complex I subunit 4L family.</text>
</comment>
<dbReference type="Pfam" id="PF00420">
    <property type="entry name" value="Oxidored_q2"/>
    <property type="match status" value="1"/>
</dbReference>
<evidence type="ECO:0000256" key="9">
    <source>
        <dbReference type="ARBA" id="ARBA00031586"/>
    </source>
</evidence>
<accession>A0A6B7FSR9</accession>
<geneLocation type="mitochondrion" evidence="11"/>
<dbReference type="InterPro" id="IPR039428">
    <property type="entry name" value="NUOK/Mnh_C1-like"/>
</dbReference>
<evidence type="ECO:0000313" key="11">
    <source>
        <dbReference type="EMBL" id="QBM07776.1"/>
    </source>
</evidence>
<protein>
    <recommendedName>
        <fullName evidence="3">NADH-ubiquinone oxidoreductase chain 4L</fullName>
    </recommendedName>
    <alternativeName>
        <fullName evidence="9">NADH dehydrogenase subunit 4L</fullName>
    </alternativeName>
</protein>
<evidence type="ECO:0000256" key="8">
    <source>
        <dbReference type="ARBA" id="ARBA00023136"/>
    </source>
</evidence>
<evidence type="ECO:0000256" key="4">
    <source>
        <dbReference type="ARBA" id="ARBA00022692"/>
    </source>
</evidence>
<dbReference type="AlphaFoldDB" id="A0A6B7FSR9"/>
<name>A0A6B7FSR9_MACBL</name>
<evidence type="ECO:0000256" key="10">
    <source>
        <dbReference type="SAM" id="Phobius"/>
    </source>
</evidence>
<keyword evidence="5" id="KW-1278">Translocase</keyword>
<organism evidence="11">
    <name type="scientific">Macoma balthica</name>
    <name type="common">Baltic tellin</name>
    <name type="synonym">Limecola balthica</name>
    <dbReference type="NCBI Taxonomy" id="1903275"/>
    <lineage>
        <taxon>Eukaryota</taxon>
        <taxon>Metazoa</taxon>
        <taxon>Spiralia</taxon>
        <taxon>Lophotrochozoa</taxon>
        <taxon>Mollusca</taxon>
        <taxon>Bivalvia</taxon>
        <taxon>Autobranchia</taxon>
        <taxon>Heteroconchia</taxon>
        <taxon>Euheterodonta</taxon>
        <taxon>Imparidentia</taxon>
        <taxon>Neoheterodontei</taxon>
        <taxon>Cardiida</taxon>
        <taxon>Tellinoidea</taxon>
        <taxon>Tellinidae</taxon>
        <taxon>Macoma</taxon>
    </lineage>
</organism>
<evidence type="ECO:0000256" key="1">
    <source>
        <dbReference type="ARBA" id="ARBA00004141"/>
    </source>
</evidence>
<keyword evidence="11" id="KW-0496">Mitochondrion</keyword>
<reference evidence="11" key="1">
    <citation type="submission" date="2018-05" db="EMBL/GenBank/DDBJ databases">
        <title>Complete mitogenomes of Limecola baltica reveal old and feature-rich doubly uniparental inheritance of mitochondria in Tellinidae.</title>
        <authorList>
            <person name="Smietanka B."/>
            <person name="Lubosny M."/>
            <person name="Lasota R."/>
            <person name="Burzynski A."/>
        </authorList>
    </citation>
    <scope>NUCLEOTIDE SEQUENCE</scope>
    <source>
        <strain evidence="11">M-61-1</strain>
    </source>
</reference>
<dbReference type="GO" id="GO:0016020">
    <property type="term" value="C:membrane"/>
    <property type="evidence" value="ECO:0007669"/>
    <property type="project" value="UniProtKB-SubCell"/>
</dbReference>
<keyword evidence="6 10" id="KW-1133">Transmembrane helix</keyword>
<evidence type="ECO:0000256" key="3">
    <source>
        <dbReference type="ARBA" id="ARBA00016612"/>
    </source>
</evidence>
<sequence length="95" mass="10154">MMVFVWFFLMALSFFCMFSQKNHFLMVMLALEQSVLSAYGVTMGLAGLGLNSSMVGLSVLFLIVGVCEAAVGLGLLVSRCRVSGKDSLGSLFSLG</sequence>
<keyword evidence="7" id="KW-0520">NAD</keyword>
<evidence type="ECO:0000256" key="7">
    <source>
        <dbReference type="ARBA" id="ARBA00023027"/>
    </source>
</evidence>
<keyword evidence="8 10" id="KW-0472">Membrane</keyword>
<feature type="transmembrane region" description="Helical" evidence="10">
    <location>
        <begin position="53"/>
        <end position="77"/>
    </location>
</feature>
<evidence type="ECO:0000256" key="2">
    <source>
        <dbReference type="ARBA" id="ARBA00010519"/>
    </source>
</evidence>
<evidence type="ECO:0000256" key="6">
    <source>
        <dbReference type="ARBA" id="ARBA00022989"/>
    </source>
</evidence>
<proteinExistence type="inferred from homology"/>
<keyword evidence="4 10" id="KW-0812">Transmembrane</keyword>